<keyword evidence="3" id="KW-0012">Acyltransferase</keyword>
<dbReference type="RefSeq" id="WP_084574725.1">
    <property type="nucleotide sequence ID" value="NZ_CP155572.1"/>
</dbReference>
<dbReference type="Pfam" id="PF01757">
    <property type="entry name" value="Acyl_transf_3"/>
    <property type="match status" value="1"/>
</dbReference>
<evidence type="ECO:0000256" key="1">
    <source>
        <dbReference type="SAM" id="Phobius"/>
    </source>
</evidence>
<dbReference type="PANTHER" id="PTHR36927">
    <property type="entry name" value="BLR4337 PROTEIN"/>
    <property type="match status" value="1"/>
</dbReference>
<feature type="transmembrane region" description="Helical" evidence="1">
    <location>
        <begin position="260"/>
        <end position="278"/>
    </location>
</feature>
<dbReference type="InterPro" id="IPR002656">
    <property type="entry name" value="Acyl_transf_3_dom"/>
</dbReference>
<dbReference type="STRING" id="112901.SAMN04488500_10461"/>
<dbReference type="OrthoDB" id="5446016at2"/>
<feature type="transmembrane region" description="Helical" evidence="1">
    <location>
        <begin position="60"/>
        <end position="84"/>
    </location>
</feature>
<feature type="transmembrane region" description="Helical" evidence="1">
    <location>
        <begin position="356"/>
        <end position="375"/>
    </location>
</feature>
<feature type="transmembrane region" description="Helical" evidence="1">
    <location>
        <begin position="229"/>
        <end position="248"/>
    </location>
</feature>
<reference evidence="3 4" key="1">
    <citation type="submission" date="2017-04" db="EMBL/GenBank/DDBJ databases">
        <authorList>
            <person name="Afonso C.L."/>
            <person name="Miller P.J."/>
            <person name="Scott M.A."/>
            <person name="Spackman E."/>
            <person name="Goraichik I."/>
            <person name="Dimitrov K.M."/>
            <person name="Suarez D.L."/>
            <person name="Swayne D.E."/>
        </authorList>
    </citation>
    <scope>NUCLEOTIDE SEQUENCE [LARGE SCALE GENOMIC DNA]</scope>
    <source>
        <strain evidence="3 4">DSM 5090</strain>
    </source>
</reference>
<keyword evidence="4" id="KW-1185">Reference proteome</keyword>
<keyword evidence="3" id="KW-0808">Transferase</keyword>
<proteinExistence type="predicted"/>
<dbReference type="GO" id="GO:0016747">
    <property type="term" value="F:acyltransferase activity, transferring groups other than amino-acyl groups"/>
    <property type="evidence" value="ECO:0007669"/>
    <property type="project" value="InterPro"/>
</dbReference>
<keyword evidence="1" id="KW-0472">Membrane</keyword>
<feature type="transmembrane region" description="Helical" evidence="1">
    <location>
        <begin position="26"/>
        <end position="45"/>
    </location>
</feature>
<keyword evidence="1" id="KW-0812">Transmembrane</keyword>
<protein>
    <submittedName>
        <fullName evidence="3">Surface polysaccharide O-acyltransferase, integral membrane enzyme</fullName>
    </submittedName>
</protein>
<feature type="transmembrane region" description="Helical" evidence="1">
    <location>
        <begin position="105"/>
        <end position="123"/>
    </location>
</feature>
<feature type="transmembrane region" description="Helical" evidence="1">
    <location>
        <begin position="328"/>
        <end position="350"/>
    </location>
</feature>
<dbReference type="Proteomes" id="UP000192738">
    <property type="component" value="Unassembled WGS sequence"/>
</dbReference>
<feature type="transmembrane region" description="Helical" evidence="1">
    <location>
        <begin position="153"/>
        <end position="172"/>
    </location>
</feature>
<accession>A0A1W1ZN27</accession>
<dbReference type="PANTHER" id="PTHR36927:SF1">
    <property type="entry name" value="MDO-LIKE PROTEIN"/>
    <property type="match status" value="1"/>
</dbReference>
<sequence>MNTSVVITPTNPPKTGLNRIYFLDNLRATIIIIVVLFHSAIPYMIHAPNDWYVISAQKNIIFDIFVAINDVYMMPIMFLAAGYFALPSLRRKSFSSFWIDKTRRLIIPWIFGVIFLQPVIKYFRYLSRDNADMDLQTYLHLSFLGGSVSQGHFWFLGALALVFFGLSLLFLWKRPLFQQQSAKIKQPSALLFIVFGIITSLGFFVVSIISPDHTWEYIFSIVLVQPTRFVLYVCYFALGLYAYQNLWFTAQGYRPRLKTWLFPAIMCVVVFLLFKVTYPVSTTLWVKLANGFIHAFCCLCLVFALLGFFEKYLNFTSNLWDKLVANSFAFYFVHELFVVALGYLTINWSMPLSLKYLNVAILSIIISYVLCEHGIRRVSFLRKFF</sequence>
<evidence type="ECO:0000259" key="2">
    <source>
        <dbReference type="Pfam" id="PF01757"/>
    </source>
</evidence>
<dbReference type="InterPro" id="IPR050623">
    <property type="entry name" value="Glucan_succinyl_AcylTrfase"/>
</dbReference>
<feature type="transmembrane region" description="Helical" evidence="1">
    <location>
        <begin position="188"/>
        <end position="209"/>
    </location>
</feature>
<feature type="transmembrane region" description="Helical" evidence="1">
    <location>
        <begin position="284"/>
        <end position="308"/>
    </location>
</feature>
<organism evidence="3 4">
    <name type="scientific">Sporomusa malonica</name>
    <dbReference type="NCBI Taxonomy" id="112901"/>
    <lineage>
        <taxon>Bacteria</taxon>
        <taxon>Bacillati</taxon>
        <taxon>Bacillota</taxon>
        <taxon>Negativicutes</taxon>
        <taxon>Selenomonadales</taxon>
        <taxon>Sporomusaceae</taxon>
        <taxon>Sporomusa</taxon>
    </lineage>
</organism>
<dbReference type="EMBL" id="FWXI01000004">
    <property type="protein sequence ID" value="SMC49622.1"/>
    <property type="molecule type" value="Genomic_DNA"/>
</dbReference>
<name>A0A1W1ZN27_9FIRM</name>
<gene>
    <name evidence="3" type="ORF">SAMN04488500_10461</name>
</gene>
<feature type="domain" description="Acyltransferase 3" evidence="2">
    <location>
        <begin position="20"/>
        <end position="370"/>
    </location>
</feature>
<evidence type="ECO:0000313" key="3">
    <source>
        <dbReference type="EMBL" id="SMC49622.1"/>
    </source>
</evidence>
<evidence type="ECO:0000313" key="4">
    <source>
        <dbReference type="Proteomes" id="UP000192738"/>
    </source>
</evidence>
<dbReference type="AlphaFoldDB" id="A0A1W1ZN27"/>
<keyword evidence="1" id="KW-1133">Transmembrane helix</keyword>